<gene>
    <name evidence="2" type="ORF">JD77_04329</name>
</gene>
<comment type="caution">
    <text evidence="2">The sequence shown here is derived from an EMBL/GenBank/DDBJ whole genome shotgun (WGS) entry which is preliminary data.</text>
</comment>
<dbReference type="AlphaFoldDB" id="A0A562IEC7"/>
<organism evidence="2 3">
    <name type="scientific">Micromonospora olivasterospora</name>
    <dbReference type="NCBI Taxonomy" id="1880"/>
    <lineage>
        <taxon>Bacteria</taxon>
        <taxon>Bacillati</taxon>
        <taxon>Actinomycetota</taxon>
        <taxon>Actinomycetes</taxon>
        <taxon>Micromonosporales</taxon>
        <taxon>Micromonosporaceae</taxon>
        <taxon>Micromonospora</taxon>
    </lineage>
</organism>
<dbReference type="Proteomes" id="UP000319825">
    <property type="component" value="Unassembled WGS sequence"/>
</dbReference>
<sequence length="96" mass="10334">MAPHAAPATAHPASTAPDDEVPVEALGDLYRDGITACRGAFGVDWVERVAEDVDAAFREARARPGGAVGRGPERWYVEIHPEQLAFLVRRARVVTA</sequence>
<protein>
    <submittedName>
        <fullName evidence="2">Uncharacterized protein</fullName>
    </submittedName>
</protein>
<feature type="compositionally biased region" description="Low complexity" evidence="1">
    <location>
        <begin position="1"/>
        <end position="16"/>
    </location>
</feature>
<proteinExistence type="predicted"/>
<feature type="region of interest" description="Disordered" evidence="1">
    <location>
        <begin position="1"/>
        <end position="20"/>
    </location>
</feature>
<reference evidence="2 3" key="1">
    <citation type="submission" date="2019-07" db="EMBL/GenBank/DDBJ databases">
        <title>R&amp;d 2014.</title>
        <authorList>
            <person name="Klenk H.-P."/>
        </authorList>
    </citation>
    <scope>NUCLEOTIDE SEQUENCE [LARGE SCALE GENOMIC DNA]</scope>
    <source>
        <strain evidence="2 3">DSM 43868</strain>
    </source>
</reference>
<keyword evidence="3" id="KW-1185">Reference proteome</keyword>
<evidence type="ECO:0000256" key="1">
    <source>
        <dbReference type="SAM" id="MobiDB-lite"/>
    </source>
</evidence>
<dbReference type="RefSeq" id="WP_211372626.1">
    <property type="nucleotide sequence ID" value="NZ_BAAATQ010000298.1"/>
</dbReference>
<name>A0A562IEC7_MICOL</name>
<accession>A0A562IEC7</accession>
<evidence type="ECO:0000313" key="2">
    <source>
        <dbReference type="EMBL" id="TWH69320.1"/>
    </source>
</evidence>
<dbReference type="EMBL" id="VLKE01000001">
    <property type="protein sequence ID" value="TWH69320.1"/>
    <property type="molecule type" value="Genomic_DNA"/>
</dbReference>
<evidence type="ECO:0000313" key="3">
    <source>
        <dbReference type="Proteomes" id="UP000319825"/>
    </source>
</evidence>